<dbReference type="EMBL" id="LVJS01000043">
    <property type="protein sequence ID" value="KZC23545.1"/>
    <property type="molecule type" value="Genomic_DNA"/>
</dbReference>
<evidence type="ECO:0008006" key="4">
    <source>
        <dbReference type="Google" id="ProtNLM"/>
    </source>
</evidence>
<keyword evidence="3" id="KW-1185">Reference proteome</keyword>
<evidence type="ECO:0000256" key="1">
    <source>
        <dbReference type="SAM" id="MobiDB-lite"/>
    </source>
</evidence>
<organism evidence="2 3">
    <name type="scientific">Rhodanobacter thiooxydans</name>
    <dbReference type="NCBI Taxonomy" id="416169"/>
    <lineage>
        <taxon>Bacteria</taxon>
        <taxon>Pseudomonadati</taxon>
        <taxon>Pseudomonadota</taxon>
        <taxon>Gammaproteobacteria</taxon>
        <taxon>Lysobacterales</taxon>
        <taxon>Rhodanobacteraceae</taxon>
        <taxon>Rhodanobacter</taxon>
    </lineage>
</organism>
<proteinExistence type="predicted"/>
<feature type="region of interest" description="Disordered" evidence="1">
    <location>
        <begin position="103"/>
        <end position="131"/>
    </location>
</feature>
<name>A0A154QH68_9GAMM</name>
<dbReference type="Proteomes" id="UP000076131">
    <property type="component" value="Unassembled WGS sequence"/>
</dbReference>
<accession>A0A154QH68</accession>
<comment type="caution">
    <text evidence="2">The sequence shown here is derived from an EMBL/GenBank/DDBJ whole genome shotgun (WGS) entry which is preliminary data.</text>
</comment>
<sequence>MIPGASINFGGTDYIVPPINLRVAYGMEEQIKTICKPEGEVDFADYVLAASAILFALMQRNYPDLSRDSFNDLIDLPMLRPIMAGMLQISGYAARPLVPATSPEVIPSPEASSSDSSTAPPDGSPETSSNA</sequence>
<gene>
    <name evidence="2" type="ORF">RHOFW104T7_13160</name>
</gene>
<evidence type="ECO:0000313" key="2">
    <source>
        <dbReference type="EMBL" id="KZC23545.1"/>
    </source>
</evidence>
<reference evidence="2 3" key="1">
    <citation type="journal article" date="2016" name="MBio">
        <title>Lateral Gene Transfer in a Heavy Metal-Contaminated-Groundwater Microbial Community.</title>
        <authorList>
            <person name="Hemme C.L."/>
            <person name="Green S.J."/>
            <person name="Rishishwar L."/>
            <person name="Prakash O."/>
            <person name="Pettenato A."/>
            <person name="Chakraborty R."/>
            <person name="Deutschbauer A.M."/>
            <person name="Van Nostrand J.D."/>
            <person name="Wu L."/>
            <person name="He Z."/>
            <person name="Jordan I.K."/>
            <person name="Hazen T.C."/>
            <person name="Arkin A.P."/>
            <person name="Kostka J.E."/>
            <person name="Zhou J."/>
        </authorList>
    </citation>
    <scope>NUCLEOTIDE SEQUENCE [LARGE SCALE GENOMIC DNA]</scope>
    <source>
        <strain evidence="2 3">FW104-T7</strain>
    </source>
</reference>
<dbReference type="AlphaFoldDB" id="A0A154QH68"/>
<evidence type="ECO:0000313" key="3">
    <source>
        <dbReference type="Proteomes" id="UP000076131"/>
    </source>
</evidence>
<feature type="compositionally biased region" description="Low complexity" evidence="1">
    <location>
        <begin position="107"/>
        <end position="125"/>
    </location>
</feature>
<dbReference type="STRING" id="416169.RHOFW104T7_13160"/>
<protein>
    <recommendedName>
        <fullName evidence="4">Phage tail protein</fullName>
    </recommendedName>
</protein>